<organism evidence="1 2">
    <name type="scientific">Lachnellula suecica</name>
    <dbReference type="NCBI Taxonomy" id="602035"/>
    <lineage>
        <taxon>Eukaryota</taxon>
        <taxon>Fungi</taxon>
        <taxon>Dikarya</taxon>
        <taxon>Ascomycota</taxon>
        <taxon>Pezizomycotina</taxon>
        <taxon>Leotiomycetes</taxon>
        <taxon>Helotiales</taxon>
        <taxon>Lachnaceae</taxon>
        <taxon>Lachnellula</taxon>
    </lineage>
</organism>
<sequence length="83" mass="8966">MVNGILCAASGVSGIIMPFAIEALFISYGYQVSQSPIVQRHFVLSELWGLAAARGLWSSSRTTYISNLTLINSITLRIMTVAS</sequence>
<reference evidence="1 2" key="1">
    <citation type="submission" date="2018-05" db="EMBL/GenBank/DDBJ databases">
        <title>Genome sequencing and assembly of the regulated plant pathogen Lachnellula willkommii and related sister species for the development of diagnostic species identification markers.</title>
        <authorList>
            <person name="Giroux E."/>
            <person name="Bilodeau G."/>
        </authorList>
    </citation>
    <scope>NUCLEOTIDE SEQUENCE [LARGE SCALE GENOMIC DNA]</scope>
    <source>
        <strain evidence="1 2">CBS 268.59</strain>
    </source>
</reference>
<dbReference type="EMBL" id="QGMK01000484">
    <property type="protein sequence ID" value="TVY81403.1"/>
    <property type="molecule type" value="Genomic_DNA"/>
</dbReference>
<evidence type="ECO:0000313" key="2">
    <source>
        <dbReference type="Proteomes" id="UP000469558"/>
    </source>
</evidence>
<protein>
    <submittedName>
        <fullName evidence="1">Uncharacterized protein</fullName>
    </submittedName>
</protein>
<keyword evidence="2" id="KW-1185">Reference proteome</keyword>
<proteinExistence type="predicted"/>
<dbReference type="AlphaFoldDB" id="A0A8T9CF01"/>
<evidence type="ECO:0000313" key="1">
    <source>
        <dbReference type="EMBL" id="TVY81403.1"/>
    </source>
</evidence>
<name>A0A8T9CF01_9HELO</name>
<dbReference type="Proteomes" id="UP000469558">
    <property type="component" value="Unassembled WGS sequence"/>
</dbReference>
<accession>A0A8T9CF01</accession>
<dbReference type="OrthoDB" id="2213137at2759"/>
<comment type="caution">
    <text evidence="1">The sequence shown here is derived from an EMBL/GenBank/DDBJ whole genome shotgun (WGS) entry which is preliminary data.</text>
</comment>
<gene>
    <name evidence="1" type="ORF">LSUE1_G002032</name>
</gene>